<dbReference type="Gene3D" id="3.40.50.720">
    <property type="entry name" value="NAD(P)-binding Rossmann-like Domain"/>
    <property type="match status" value="1"/>
</dbReference>
<dbReference type="PANTHER" id="PTHR43000">
    <property type="entry name" value="DTDP-D-GLUCOSE 4,6-DEHYDRATASE-RELATED"/>
    <property type="match status" value="1"/>
</dbReference>
<keyword evidence="6 7" id="KW-0456">Lyase</keyword>
<comment type="similarity">
    <text evidence="3 7">Belongs to the NAD(P)-dependent epimerase/dehydratase family. dTDP-glucose dehydratase subfamily.</text>
</comment>
<dbReference type="InterPro" id="IPR005888">
    <property type="entry name" value="dTDP_Gluc_deHydtase"/>
</dbReference>
<evidence type="ECO:0000256" key="7">
    <source>
        <dbReference type="RuleBase" id="RU004473"/>
    </source>
</evidence>
<dbReference type="Proteomes" id="UP000051934">
    <property type="component" value="Unassembled WGS sequence"/>
</dbReference>
<evidence type="ECO:0000259" key="8">
    <source>
        <dbReference type="Pfam" id="PF16363"/>
    </source>
</evidence>
<dbReference type="EMBL" id="LIBB01000106">
    <property type="protein sequence ID" value="KRO72030.1"/>
    <property type="molecule type" value="Genomic_DNA"/>
</dbReference>
<dbReference type="EC" id="4.2.1.46" evidence="4 7"/>
<dbReference type="PROSITE" id="PS00061">
    <property type="entry name" value="ADH_SHORT"/>
    <property type="match status" value="1"/>
</dbReference>
<comment type="cofactor">
    <cofactor evidence="2 7">
        <name>NAD(+)</name>
        <dbReference type="ChEBI" id="CHEBI:57540"/>
    </cofactor>
</comment>
<dbReference type="Gene3D" id="3.90.25.10">
    <property type="entry name" value="UDP-galactose 4-epimerase, domain 1"/>
    <property type="match status" value="1"/>
</dbReference>
<evidence type="ECO:0000256" key="1">
    <source>
        <dbReference type="ARBA" id="ARBA00001539"/>
    </source>
</evidence>
<protein>
    <recommendedName>
        <fullName evidence="4 7">dTDP-glucose 4,6-dehydratase</fullName>
        <ecNumber evidence="4 7">4.2.1.46</ecNumber>
    </recommendedName>
</protein>
<evidence type="ECO:0000313" key="9">
    <source>
        <dbReference type="EMBL" id="KRO72030.1"/>
    </source>
</evidence>
<sequence>MSKLLVTGAAGFIGANFIHYWHRANPSDTLVALDSLTYAGNRDNLAAAMGEPWFTFIEGSINDQALVERLLRDHAIDTLVHFAAESHVDRSITGPDAFIDTNIVGTHSLLKAAKNCWLDDDSTRNNLFHHVSTDEVYGTLLATDPAFSETTPYAPNSPYAASKAASDHLVRAYHHTFGLRVTTSNCSNNYGPFQFPEKLLPLCMLNILGGKALPIYGDGSQIRDWLFVDDHNRGIERVIKAGRAGETYNIGGHNEWRNLDVVTLLCELFDTRFAADPTLAIRFPDSPCAVGQSAKSLITFVTDRPGHDTRYAIDASKISDELGFVPAETFDSGLAKTVDWYLQNEDWWNAILDGSYR</sequence>
<evidence type="ECO:0000313" key="10">
    <source>
        <dbReference type="Proteomes" id="UP000051934"/>
    </source>
</evidence>
<organism evidence="9 10">
    <name type="scientific">OM182 bacterium BACL3 MAG-120507-bin80</name>
    <dbReference type="NCBI Taxonomy" id="1655577"/>
    <lineage>
        <taxon>Bacteria</taxon>
        <taxon>Pseudomonadati</taxon>
        <taxon>Pseudomonadota</taxon>
        <taxon>Gammaproteobacteria</taxon>
        <taxon>OMG group</taxon>
        <taxon>OM182 clade</taxon>
    </lineage>
</organism>
<dbReference type="GO" id="GO:0008460">
    <property type="term" value="F:dTDP-glucose 4,6-dehydratase activity"/>
    <property type="evidence" value="ECO:0007669"/>
    <property type="project" value="UniProtKB-EC"/>
</dbReference>
<dbReference type="InterPro" id="IPR036291">
    <property type="entry name" value="NAD(P)-bd_dom_sf"/>
</dbReference>
<evidence type="ECO:0000256" key="4">
    <source>
        <dbReference type="ARBA" id="ARBA00011990"/>
    </source>
</evidence>
<name>A0A0R2SB47_9GAMM</name>
<proteinExistence type="inferred from homology"/>
<evidence type="ECO:0000256" key="3">
    <source>
        <dbReference type="ARBA" id="ARBA00008178"/>
    </source>
</evidence>
<dbReference type="SUPFAM" id="SSF51735">
    <property type="entry name" value="NAD(P)-binding Rossmann-fold domains"/>
    <property type="match status" value="1"/>
</dbReference>
<dbReference type="InterPro" id="IPR016040">
    <property type="entry name" value="NAD(P)-bd_dom"/>
</dbReference>
<comment type="catalytic activity">
    <reaction evidence="1 7">
        <text>dTDP-alpha-D-glucose = dTDP-4-dehydro-6-deoxy-alpha-D-glucose + H2O</text>
        <dbReference type="Rhea" id="RHEA:17221"/>
        <dbReference type="ChEBI" id="CHEBI:15377"/>
        <dbReference type="ChEBI" id="CHEBI:57477"/>
        <dbReference type="ChEBI" id="CHEBI:57649"/>
        <dbReference type="EC" id="4.2.1.46"/>
    </reaction>
</comment>
<dbReference type="NCBIfam" id="TIGR01181">
    <property type="entry name" value="dTDP_gluc_dehyt"/>
    <property type="match status" value="1"/>
</dbReference>
<dbReference type="InterPro" id="IPR020904">
    <property type="entry name" value="Sc_DH/Rdtase_CS"/>
</dbReference>
<evidence type="ECO:0000256" key="5">
    <source>
        <dbReference type="ARBA" id="ARBA00023027"/>
    </source>
</evidence>
<reference evidence="9 10" key="1">
    <citation type="submission" date="2015-10" db="EMBL/GenBank/DDBJ databases">
        <title>Metagenome-Assembled Genomes uncover a global brackish microbiome.</title>
        <authorList>
            <person name="Hugerth L.W."/>
            <person name="Larsson J."/>
            <person name="Alneberg J."/>
            <person name="Lindh M.V."/>
            <person name="Legrand C."/>
            <person name="Pinhassi J."/>
            <person name="Andersson A.F."/>
        </authorList>
    </citation>
    <scope>NUCLEOTIDE SEQUENCE [LARGE SCALE GENOMIC DNA]</scope>
    <source>
        <strain evidence="9">BACL4 MAG-120507-bin80</strain>
    </source>
</reference>
<comment type="caution">
    <text evidence="9">The sequence shown here is derived from an EMBL/GenBank/DDBJ whole genome shotgun (WGS) entry which is preliminary data.</text>
</comment>
<dbReference type="Pfam" id="PF16363">
    <property type="entry name" value="GDP_Man_Dehyd"/>
    <property type="match status" value="1"/>
</dbReference>
<accession>A0A0R2SB47</accession>
<keyword evidence="5" id="KW-0520">NAD</keyword>
<dbReference type="GO" id="GO:0009225">
    <property type="term" value="P:nucleotide-sugar metabolic process"/>
    <property type="evidence" value="ECO:0007669"/>
    <property type="project" value="InterPro"/>
</dbReference>
<dbReference type="CDD" id="cd05246">
    <property type="entry name" value="dTDP_GD_SDR_e"/>
    <property type="match status" value="1"/>
</dbReference>
<gene>
    <name evidence="9" type="ORF">ABR69_02810</name>
</gene>
<evidence type="ECO:0000256" key="2">
    <source>
        <dbReference type="ARBA" id="ARBA00001911"/>
    </source>
</evidence>
<dbReference type="AlphaFoldDB" id="A0A0R2SB47"/>
<feature type="domain" description="NAD(P)-binding" evidence="8">
    <location>
        <begin position="5"/>
        <end position="336"/>
    </location>
</feature>
<evidence type="ECO:0000256" key="6">
    <source>
        <dbReference type="ARBA" id="ARBA00023239"/>
    </source>
</evidence>